<keyword evidence="1" id="KW-0378">Hydrolase</keyword>
<protein>
    <submittedName>
        <fullName evidence="1">Helicase protein</fullName>
    </submittedName>
</protein>
<reference evidence="1" key="1">
    <citation type="journal article" date="2015" name="Front. Microbiol.">
        <title>Combining genomic sequencing methods to explore viral diversity and reveal potential virus-host interactions.</title>
        <authorList>
            <person name="Chow C.E."/>
            <person name="Winget D.M."/>
            <person name="White R.A.III."/>
            <person name="Hallam S.J."/>
            <person name="Suttle C.A."/>
        </authorList>
    </citation>
    <scope>NUCLEOTIDE SEQUENCE</scope>
    <source>
        <strain evidence="1">Anoxic2_1</strain>
    </source>
</reference>
<proteinExistence type="predicted"/>
<sequence length="51" mass="5814">MISSSWTRLTIPPRIPINGCWRRSPTLRCSGSPRRRLATTKRACLMCTPRA</sequence>
<reference evidence="1" key="2">
    <citation type="submission" date="2015-03" db="EMBL/GenBank/DDBJ databases">
        <authorList>
            <person name="Chow C.-E.T."/>
            <person name="Winget D.M."/>
            <person name="White R.A.III."/>
            <person name="Hallam S.J."/>
            <person name="Suttle C.A."/>
        </authorList>
    </citation>
    <scope>NUCLEOTIDE SEQUENCE</scope>
    <source>
        <strain evidence="1">Anoxic2_1</strain>
    </source>
</reference>
<keyword evidence="1" id="KW-0067">ATP-binding</keyword>
<dbReference type="GO" id="GO:0004386">
    <property type="term" value="F:helicase activity"/>
    <property type="evidence" value="ECO:0007669"/>
    <property type="project" value="UniProtKB-KW"/>
</dbReference>
<accession>A0A0F7L548</accession>
<organism evidence="1">
    <name type="scientific">uncultured marine virus</name>
    <dbReference type="NCBI Taxonomy" id="186617"/>
    <lineage>
        <taxon>Viruses</taxon>
        <taxon>environmental samples</taxon>
    </lineage>
</organism>
<keyword evidence="1" id="KW-0347">Helicase</keyword>
<dbReference type="EMBL" id="KR029585">
    <property type="protein sequence ID" value="AKH46628.1"/>
    <property type="molecule type" value="Genomic_DNA"/>
</dbReference>
<keyword evidence="1" id="KW-0547">Nucleotide-binding</keyword>
<evidence type="ECO:0000313" key="1">
    <source>
        <dbReference type="EMBL" id="AKH46628.1"/>
    </source>
</evidence>
<name>A0A0F7L548_9VIRU</name>